<dbReference type="Gene3D" id="2.60.120.330">
    <property type="entry name" value="B-lactam Antibiotic, Isopenicillin N Synthase, Chain"/>
    <property type="match status" value="1"/>
</dbReference>
<reference evidence="3 4" key="1">
    <citation type="submission" date="2020-08" db="EMBL/GenBank/DDBJ databases">
        <title>Sequencing the genomes of 1000 actinobacteria strains.</title>
        <authorList>
            <person name="Klenk H.-P."/>
        </authorList>
    </citation>
    <scope>NUCLEOTIDE SEQUENCE [LARGE SCALE GENOMIC DNA]</scope>
    <source>
        <strain evidence="3 4">DSM 43675</strain>
    </source>
</reference>
<feature type="region of interest" description="Disordered" evidence="1">
    <location>
        <begin position="1"/>
        <end position="23"/>
    </location>
</feature>
<name>A0A7X0G006_9ACTN</name>
<dbReference type="Pfam" id="PF05118">
    <property type="entry name" value="Asp_Arg_Hydrox"/>
    <property type="match status" value="1"/>
</dbReference>
<organism evidence="3 4">
    <name type="scientific">Actinomadura coerulea</name>
    <dbReference type="NCBI Taxonomy" id="46159"/>
    <lineage>
        <taxon>Bacteria</taxon>
        <taxon>Bacillati</taxon>
        <taxon>Actinomycetota</taxon>
        <taxon>Actinomycetes</taxon>
        <taxon>Streptosporangiales</taxon>
        <taxon>Thermomonosporaceae</taxon>
        <taxon>Actinomadura</taxon>
    </lineage>
</organism>
<dbReference type="AlphaFoldDB" id="A0A7X0G006"/>
<evidence type="ECO:0000256" key="1">
    <source>
        <dbReference type="SAM" id="MobiDB-lite"/>
    </source>
</evidence>
<proteinExistence type="predicted"/>
<keyword evidence="4" id="KW-1185">Reference proteome</keyword>
<dbReference type="Proteomes" id="UP000546324">
    <property type="component" value="Unassembled WGS sequence"/>
</dbReference>
<feature type="domain" description="Aspartyl/asparaginy/proline hydroxylase" evidence="2">
    <location>
        <begin position="30"/>
        <end position="195"/>
    </location>
</feature>
<evidence type="ECO:0000313" key="3">
    <source>
        <dbReference type="EMBL" id="MBB6396890.1"/>
    </source>
</evidence>
<dbReference type="EMBL" id="JACHMQ010000001">
    <property type="protein sequence ID" value="MBB6396890.1"/>
    <property type="molecule type" value="Genomic_DNA"/>
</dbReference>
<evidence type="ECO:0000313" key="4">
    <source>
        <dbReference type="Proteomes" id="UP000546324"/>
    </source>
</evidence>
<protein>
    <recommendedName>
        <fullName evidence="2">Aspartyl/asparaginy/proline hydroxylase domain-containing protein</fullName>
    </recommendedName>
</protein>
<dbReference type="RefSeq" id="WP_185026860.1">
    <property type="nucleotide sequence ID" value="NZ_JACHMQ010000001.1"/>
</dbReference>
<dbReference type="SUPFAM" id="SSF51197">
    <property type="entry name" value="Clavaminate synthase-like"/>
    <property type="match status" value="1"/>
</dbReference>
<accession>A0A7X0G006</accession>
<dbReference type="InterPro" id="IPR027443">
    <property type="entry name" value="IPNS-like_sf"/>
</dbReference>
<comment type="caution">
    <text evidence="3">The sequence shown here is derived from an EMBL/GenBank/DDBJ whole genome shotgun (WGS) entry which is preliminary data.</text>
</comment>
<gene>
    <name evidence="3" type="ORF">BKA00_003804</name>
</gene>
<evidence type="ECO:0000259" key="2">
    <source>
        <dbReference type="Pfam" id="PF05118"/>
    </source>
</evidence>
<sequence>MTTYHQAPESLTDPPAAYPPSSPMRLDFDVDALRADLDLLRHQRWRAQRAYSQDGAATESGVDWRILPLRSVGGDPVRTDPGGAGLTDFADTPWLADAPALAQVIDALPAPVRGVRLIALGAGATVHEHRDYKYGFERGLLRLHVPIDTNPDAVVVIDGVSEHWTAGRLWFGDFGRRHYVANNGDRSRVHMVLDCLVSREVVGLLPDEFRELLPLSEVMFARDPVPLTASDRDRLCCRFRLPGDFAQWSEEQVEARPDSDAAVLVHEDRLVLAIDGEPAFGLVHLGLGEFRLTGWSEERTLAIESTGRVRIRERAGRALREWTRPAQFTHGGRRTPTPHDHPTTRPRSDQTGR</sequence>
<feature type="compositionally biased region" description="Basic and acidic residues" evidence="1">
    <location>
        <begin position="337"/>
        <end position="353"/>
    </location>
</feature>
<feature type="region of interest" description="Disordered" evidence="1">
    <location>
        <begin position="321"/>
        <end position="353"/>
    </location>
</feature>
<dbReference type="InterPro" id="IPR007803">
    <property type="entry name" value="Asp/Arg/Pro-Hydrxlase"/>
</dbReference>